<proteinExistence type="evidence at transcript level"/>
<protein>
    <submittedName>
        <fullName evidence="1">MIP07992p</fullName>
    </submittedName>
</protein>
<accession>C0PVB9</accession>
<evidence type="ECO:0000313" key="1">
    <source>
        <dbReference type="EMBL" id="ACN91307.1"/>
    </source>
</evidence>
<name>C0PVB9_DROME</name>
<reference evidence="1" key="1">
    <citation type="submission" date="2009-03" db="EMBL/GenBank/DDBJ databases">
        <authorList>
            <person name="Carlson J."/>
            <person name="Booth B."/>
            <person name="Frise E."/>
            <person name="Sandler J."/>
            <person name="Wan K."/>
            <person name="Yu C."/>
            <person name="Celniker S."/>
        </authorList>
    </citation>
    <scope>NUCLEOTIDE SEQUENCE</scope>
</reference>
<dbReference type="EMBL" id="BT072975">
    <property type="protein sequence ID" value="ACN91307.1"/>
    <property type="molecule type" value="mRNA"/>
</dbReference>
<sequence length="82" mass="8979">MTFGKHKVGRAGSTVNVFSCHGNNCPGRVFPFSICKHRSPSPFLSLPPHTVPHLRPHTVGWPAIHNKRSINICCASAQIHNS</sequence>
<organism evidence="1">
    <name type="scientific">Drosophila melanogaster</name>
    <name type="common">Fruit fly</name>
    <dbReference type="NCBI Taxonomy" id="7227"/>
    <lineage>
        <taxon>Eukaryota</taxon>
        <taxon>Metazoa</taxon>
        <taxon>Ecdysozoa</taxon>
        <taxon>Arthropoda</taxon>
        <taxon>Hexapoda</taxon>
        <taxon>Insecta</taxon>
        <taxon>Pterygota</taxon>
        <taxon>Neoptera</taxon>
        <taxon>Endopterygota</taxon>
        <taxon>Diptera</taxon>
        <taxon>Brachycera</taxon>
        <taxon>Muscomorpha</taxon>
        <taxon>Ephydroidea</taxon>
        <taxon>Drosophilidae</taxon>
        <taxon>Drosophila</taxon>
        <taxon>Sophophora</taxon>
    </lineage>
</organism>
<dbReference type="AlphaFoldDB" id="C0PVB9"/>